<feature type="region of interest" description="Disordered" evidence="4">
    <location>
        <begin position="964"/>
        <end position="985"/>
    </location>
</feature>
<feature type="compositionally biased region" description="Polar residues" evidence="4">
    <location>
        <begin position="560"/>
        <end position="569"/>
    </location>
</feature>
<feature type="region of interest" description="Disordered" evidence="4">
    <location>
        <begin position="621"/>
        <end position="740"/>
    </location>
</feature>
<feature type="region of interest" description="Disordered" evidence="4">
    <location>
        <begin position="128"/>
        <end position="274"/>
    </location>
</feature>
<dbReference type="Proteomes" id="UP001165085">
    <property type="component" value="Unassembled WGS sequence"/>
</dbReference>
<keyword evidence="3" id="KW-0862">Zinc</keyword>
<dbReference type="Pfam" id="PF00226">
    <property type="entry name" value="DnaJ"/>
    <property type="match status" value="1"/>
</dbReference>
<dbReference type="PROSITE" id="PS50076">
    <property type="entry name" value="DNAJ_2"/>
    <property type="match status" value="1"/>
</dbReference>
<dbReference type="GO" id="GO:0008270">
    <property type="term" value="F:zinc ion binding"/>
    <property type="evidence" value="ECO:0007669"/>
    <property type="project" value="UniProtKB-KW"/>
</dbReference>
<evidence type="ECO:0000256" key="2">
    <source>
        <dbReference type="ARBA" id="ARBA00022771"/>
    </source>
</evidence>
<feature type="region of interest" description="Disordered" evidence="4">
    <location>
        <begin position="837"/>
        <end position="879"/>
    </location>
</feature>
<protein>
    <submittedName>
        <fullName evidence="8">Uncharacterized protein</fullName>
    </submittedName>
</protein>
<reference evidence="9" key="1">
    <citation type="journal article" date="2023" name="Commun. Biol.">
        <title>Genome analysis of Parmales, the sister group of diatoms, reveals the evolutionary specialization of diatoms from phago-mixotrophs to photoautotrophs.</title>
        <authorList>
            <person name="Ban H."/>
            <person name="Sato S."/>
            <person name="Yoshikawa S."/>
            <person name="Yamada K."/>
            <person name="Nakamura Y."/>
            <person name="Ichinomiya M."/>
            <person name="Sato N."/>
            <person name="Blanc-Mathieu R."/>
            <person name="Endo H."/>
            <person name="Kuwata A."/>
            <person name="Ogata H."/>
        </authorList>
    </citation>
    <scope>NUCLEOTIDE SEQUENCE [LARGE SCALE GENOMIC DNA]</scope>
    <source>
        <strain evidence="9">NIES 3701</strain>
    </source>
</reference>
<dbReference type="InterPro" id="IPR001202">
    <property type="entry name" value="WW_dom"/>
</dbReference>
<dbReference type="OrthoDB" id="445556at2759"/>
<dbReference type="Gene3D" id="2.20.70.10">
    <property type="match status" value="2"/>
</dbReference>
<dbReference type="InterPro" id="IPR001623">
    <property type="entry name" value="DnaJ_domain"/>
</dbReference>
<evidence type="ECO:0000256" key="3">
    <source>
        <dbReference type="ARBA" id="ARBA00022833"/>
    </source>
</evidence>
<feature type="compositionally biased region" description="Basic and acidic residues" evidence="4">
    <location>
        <begin position="571"/>
        <end position="586"/>
    </location>
</feature>
<dbReference type="PANTHER" id="PTHR43908">
    <property type="entry name" value="AT29763P-RELATED"/>
    <property type="match status" value="1"/>
</dbReference>
<accession>A0A9W7BMP2</accession>
<feature type="region of interest" description="Disordered" evidence="4">
    <location>
        <begin position="308"/>
        <end position="330"/>
    </location>
</feature>
<proteinExistence type="predicted"/>
<comment type="caution">
    <text evidence="8">The sequence shown here is derived from an EMBL/GenBank/DDBJ whole genome shotgun (WGS) entry which is preliminary data.</text>
</comment>
<dbReference type="GO" id="GO:0005789">
    <property type="term" value="C:endoplasmic reticulum membrane"/>
    <property type="evidence" value="ECO:0007669"/>
    <property type="project" value="TreeGrafter"/>
</dbReference>
<keyword evidence="1" id="KW-0479">Metal-binding</keyword>
<feature type="compositionally biased region" description="Low complexity" evidence="4">
    <location>
        <begin position="852"/>
        <end position="864"/>
    </location>
</feature>
<feature type="compositionally biased region" description="Polar residues" evidence="4">
    <location>
        <begin position="170"/>
        <end position="185"/>
    </location>
</feature>
<feature type="domain" description="WW" evidence="5">
    <location>
        <begin position="908"/>
        <end position="936"/>
    </location>
</feature>
<dbReference type="CDD" id="cd00063">
    <property type="entry name" value="FN3"/>
    <property type="match status" value="1"/>
</dbReference>
<feature type="compositionally biased region" description="Polar residues" evidence="4">
    <location>
        <begin position="589"/>
        <end position="606"/>
    </location>
</feature>
<feature type="domain" description="J" evidence="6">
    <location>
        <begin position="62"/>
        <end position="124"/>
    </location>
</feature>
<dbReference type="PROSITE" id="PS50853">
    <property type="entry name" value="FN3"/>
    <property type="match status" value="1"/>
</dbReference>
<feature type="domain" description="Fibronectin type-III" evidence="7">
    <location>
        <begin position="325"/>
        <end position="418"/>
    </location>
</feature>
<evidence type="ECO:0000256" key="1">
    <source>
        <dbReference type="ARBA" id="ARBA00022723"/>
    </source>
</evidence>
<dbReference type="InterPro" id="IPR051100">
    <property type="entry name" value="DnaJ_subfamily_B/C"/>
</dbReference>
<dbReference type="InterPro" id="IPR036869">
    <property type="entry name" value="J_dom_sf"/>
</dbReference>
<dbReference type="Pfam" id="PF00041">
    <property type="entry name" value="fn3"/>
    <property type="match status" value="1"/>
</dbReference>
<feature type="compositionally biased region" description="Polar residues" evidence="4">
    <location>
        <begin position="497"/>
        <end position="509"/>
    </location>
</feature>
<dbReference type="PANTHER" id="PTHR43908:SF3">
    <property type="entry name" value="AT29763P-RELATED"/>
    <property type="match status" value="1"/>
</dbReference>
<feature type="compositionally biased region" description="Basic and acidic residues" evidence="4">
    <location>
        <begin position="636"/>
        <end position="646"/>
    </location>
</feature>
<dbReference type="EMBL" id="BRXY01000414">
    <property type="protein sequence ID" value="GMH93464.1"/>
    <property type="molecule type" value="Genomic_DNA"/>
</dbReference>
<keyword evidence="9" id="KW-1185">Reference proteome</keyword>
<feature type="region of interest" description="Disordered" evidence="4">
    <location>
        <begin position="419"/>
        <end position="514"/>
    </location>
</feature>
<dbReference type="SUPFAM" id="SSF46565">
    <property type="entry name" value="Chaperone J-domain"/>
    <property type="match status" value="1"/>
</dbReference>
<evidence type="ECO:0000259" key="7">
    <source>
        <dbReference type="PROSITE" id="PS50853"/>
    </source>
</evidence>
<dbReference type="SMART" id="SM00271">
    <property type="entry name" value="DnaJ"/>
    <property type="match status" value="1"/>
</dbReference>
<dbReference type="InterPro" id="IPR013783">
    <property type="entry name" value="Ig-like_fold"/>
</dbReference>
<feature type="compositionally biased region" description="Polar residues" evidence="4">
    <location>
        <begin position="478"/>
        <end position="488"/>
    </location>
</feature>
<dbReference type="PROSITE" id="PS01358">
    <property type="entry name" value="ZF_RANBP2_1"/>
    <property type="match status" value="1"/>
</dbReference>
<evidence type="ECO:0000256" key="4">
    <source>
        <dbReference type="SAM" id="MobiDB-lite"/>
    </source>
</evidence>
<evidence type="ECO:0000313" key="9">
    <source>
        <dbReference type="Proteomes" id="UP001165085"/>
    </source>
</evidence>
<dbReference type="CDD" id="cd00201">
    <property type="entry name" value="WW"/>
    <property type="match status" value="2"/>
</dbReference>
<dbReference type="PROSITE" id="PS00636">
    <property type="entry name" value="DNAJ_1"/>
    <property type="match status" value="1"/>
</dbReference>
<dbReference type="SUPFAM" id="SSF51045">
    <property type="entry name" value="WW domain"/>
    <property type="match status" value="2"/>
</dbReference>
<gene>
    <name evidence="8" type="ORF">TrST_g8393</name>
</gene>
<dbReference type="PRINTS" id="PR00625">
    <property type="entry name" value="JDOMAIN"/>
</dbReference>
<dbReference type="CDD" id="cd06257">
    <property type="entry name" value="DnaJ"/>
    <property type="match status" value="1"/>
</dbReference>
<dbReference type="AlphaFoldDB" id="A0A9W7BMP2"/>
<dbReference type="InterPro" id="IPR036116">
    <property type="entry name" value="FN3_sf"/>
</dbReference>
<dbReference type="InterPro" id="IPR036020">
    <property type="entry name" value="WW_dom_sf"/>
</dbReference>
<dbReference type="GO" id="GO:0030544">
    <property type="term" value="F:Hsp70 protein binding"/>
    <property type="evidence" value="ECO:0007669"/>
    <property type="project" value="TreeGrafter"/>
</dbReference>
<feature type="compositionally biased region" description="Basic and acidic residues" evidence="4">
    <location>
        <begin position="976"/>
        <end position="985"/>
    </location>
</feature>
<dbReference type="PROSITE" id="PS01159">
    <property type="entry name" value="WW_DOMAIN_1"/>
    <property type="match status" value="1"/>
</dbReference>
<organism evidence="8 9">
    <name type="scientific">Triparma strigata</name>
    <dbReference type="NCBI Taxonomy" id="1606541"/>
    <lineage>
        <taxon>Eukaryota</taxon>
        <taxon>Sar</taxon>
        <taxon>Stramenopiles</taxon>
        <taxon>Ochrophyta</taxon>
        <taxon>Bolidophyceae</taxon>
        <taxon>Parmales</taxon>
        <taxon>Triparmaceae</taxon>
        <taxon>Triparma</taxon>
    </lineage>
</organism>
<feature type="compositionally biased region" description="Acidic residues" evidence="4">
    <location>
        <begin position="680"/>
        <end position="700"/>
    </location>
</feature>
<dbReference type="InterPro" id="IPR001876">
    <property type="entry name" value="Znf_RanBP2"/>
</dbReference>
<dbReference type="Pfam" id="PF00397">
    <property type="entry name" value="WW"/>
    <property type="match status" value="1"/>
</dbReference>
<feature type="compositionally biased region" description="Basic and acidic residues" evidence="4">
    <location>
        <begin position="239"/>
        <end position="274"/>
    </location>
</feature>
<evidence type="ECO:0000259" key="5">
    <source>
        <dbReference type="PROSITE" id="PS50020"/>
    </source>
</evidence>
<dbReference type="GO" id="GO:0071218">
    <property type="term" value="P:cellular response to misfolded protein"/>
    <property type="evidence" value="ECO:0007669"/>
    <property type="project" value="TreeGrafter"/>
</dbReference>
<dbReference type="SUPFAM" id="SSF49265">
    <property type="entry name" value="Fibronectin type III"/>
    <property type="match status" value="1"/>
</dbReference>
<feature type="compositionally biased region" description="Polar residues" evidence="4">
    <location>
        <begin position="702"/>
        <end position="711"/>
    </location>
</feature>
<feature type="region of interest" description="Disordered" evidence="4">
    <location>
        <begin position="545"/>
        <end position="609"/>
    </location>
</feature>
<sequence length="985" mass="109876">MNFEFCDQASFSNAQGLINSGSTKEGVAVLLEARDLFAKQELTNGVNCSNVINAAIKKLQEDPYMTLGLSNTCSATDIKKAYRKLALKYHPDKNAATSLLFTVIQDSYDTLSDEEKRSAYDIRKRRQEASMEKLRKQRPAPGASHQRRPSTTSAGANRPYSAKQRHAHNSHNTEQANNNAQQSSGPKYAHAHNFRGYRADKNSKPASTNDYVDNRKKSPRPEPTADPSRRYSKQPMPQPRKEPWQHDKDEPKERGEDVRKASENLRQKNKEADTAAERLRQFNKKFYQEFKQNAKSAATAGTDAKYKQAAGMGGGDKAKPSAPSKPKNVRFTHRDDTTVTLCWESDAVAGHNVAYELQWRQRGKSIMEWNTSPTLIVSNSCRKKNLECSTCYEFRLRAASAFGWSGYSESVKVMTCDKGNNEGPAGKKEKAAAAAEKRRGSAAQPSSSRPNTPGEVGPDGLKRTNSWAWRRDGEAEGPNSTNTRTPRNAPSGAAYFSSEQQPSQQSTAKKTGKDYNPWNCVVCKRANSADCDACTVCFTKKDYKKKARPQRKSMAESPTHKGNNTQASNAAKKDTTASEFAEEARKAAQAQTKRPQTTAGTPTNIQFEAVAKEEKPWWVLEEEENKAKAAAAAAAKGEKVEKEETVPRGPSIRVSSTPAPRKPSPQRSRRGASPTRAEEVDTDDEYVEEDTWEYDEEVDTTFESYTSGKSKNTPRGKNATKGRVAPDEVESDTEDVDGNATWMLNTSETRLHNVRREPFKDSPVIGHLLTDTKISSIASCGDWLKVKYHRPYDPSPYDSSGEEKKTLSEDVYGWCLRRKDASTYLLSLTNEGYAELDEEIDEVPSPTREAASPVLSSSSPVPSDDGLDSGSEKEKDTDEEWYELRDDDGELYYFNSATGVSQWEPPKWFAEVDEISGVRYYVNTSTGEPQWEVPEDYVKCVREEAYSTPEAEFVKSMLSPKRSRYGSNMFKASPTKVDKEETLDV</sequence>
<feature type="compositionally biased region" description="Acidic residues" evidence="4">
    <location>
        <begin position="727"/>
        <end position="737"/>
    </location>
</feature>
<feature type="domain" description="WW" evidence="5">
    <location>
        <begin position="875"/>
        <end position="908"/>
    </location>
</feature>
<dbReference type="SMART" id="SM00456">
    <property type="entry name" value="WW"/>
    <property type="match status" value="2"/>
</dbReference>
<dbReference type="InterPro" id="IPR003961">
    <property type="entry name" value="FN3_dom"/>
</dbReference>
<dbReference type="Gene3D" id="1.10.287.110">
    <property type="entry name" value="DnaJ domain"/>
    <property type="match status" value="1"/>
</dbReference>
<dbReference type="SMART" id="SM00060">
    <property type="entry name" value="FN3"/>
    <property type="match status" value="1"/>
</dbReference>
<name>A0A9W7BMP2_9STRA</name>
<dbReference type="PROSITE" id="PS50020">
    <property type="entry name" value="WW_DOMAIN_2"/>
    <property type="match status" value="2"/>
</dbReference>
<evidence type="ECO:0000313" key="8">
    <source>
        <dbReference type="EMBL" id="GMH93464.1"/>
    </source>
</evidence>
<dbReference type="Gene3D" id="2.60.40.10">
    <property type="entry name" value="Immunoglobulins"/>
    <property type="match status" value="1"/>
</dbReference>
<evidence type="ECO:0000259" key="6">
    <source>
        <dbReference type="PROSITE" id="PS50076"/>
    </source>
</evidence>
<dbReference type="InterPro" id="IPR018253">
    <property type="entry name" value="DnaJ_domain_CS"/>
</dbReference>
<feature type="compositionally biased region" description="Basic and acidic residues" evidence="4">
    <location>
        <begin position="425"/>
        <end position="439"/>
    </location>
</feature>
<keyword evidence="2" id="KW-0863">Zinc-finger</keyword>